<keyword evidence="2 7" id="KW-0813">Transport</keyword>
<dbReference type="Pfam" id="PF00528">
    <property type="entry name" value="BPD_transp_1"/>
    <property type="match status" value="1"/>
</dbReference>
<dbReference type="PANTHER" id="PTHR32243">
    <property type="entry name" value="MALTOSE TRANSPORT SYSTEM PERMEASE-RELATED"/>
    <property type="match status" value="1"/>
</dbReference>
<keyword evidence="6 7" id="KW-0472">Membrane</keyword>
<dbReference type="Gene3D" id="1.10.3720.10">
    <property type="entry name" value="MetI-like"/>
    <property type="match status" value="1"/>
</dbReference>
<keyword evidence="10" id="KW-1185">Reference proteome</keyword>
<feature type="transmembrane region" description="Helical" evidence="7">
    <location>
        <begin position="94"/>
        <end position="118"/>
    </location>
</feature>
<dbReference type="GeneID" id="99244878"/>
<keyword evidence="5 7" id="KW-1133">Transmembrane helix</keyword>
<dbReference type="GO" id="GO:0005886">
    <property type="term" value="C:plasma membrane"/>
    <property type="evidence" value="ECO:0007669"/>
    <property type="project" value="UniProtKB-SubCell"/>
</dbReference>
<evidence type="ECO:0000256" key="7">
    <source>
        <dbReference type="RuleBase" id="RU363032"/>
    </source>
</evidence>
<reference evidence="9 10" key="1">
    <citation type="submission" date="2018-12" db="EMBL/GenBank/DDBJ databases">
        <title>Complete genome sequence of Haloplanus rallus MBLA0036.</title>
        <authorList>
            <person name="Nam Y.-d."/>
            <person name="Kang J."/>
            <person name="Chung W.-H."/>
            <person name="Park Y.S."/>
        </authorList>
    </citation>
    <scope>NUCLEOTIDE SEQUENCE [LARGE SCALE GENOMIC DNA]</scope>
    <source>
        <strain evidence="9 10">MBLA0036</strain>
    </source>
</reference>
<dbReference type="SUPFAM" id="SSF161098">
    <property type="entry name" value="MetI-like"/>
    <property type="match status" value="1"/>
</dbReference>
<sequence length="299" mass="34111">MTLLDRLATRASGLLGPDRIGYQEKKRLQRVSLYVVVGVTIFAFFFPIYWMLVASLQSNDLIIKSPLYWPWEILSAATVESWVRVFTDRNFSRWYLNSLLVAGISIVVTVATATLAGYGLTRVKFRGRKMFARLILFSYMFPPILLAFPQFQIWQDIGLLNTYWGIAIAHIALALPFSIWAMWKFFQTVPIAYEEAVWMNGGTRFHSFKDVALPMAWPGMVAVAIFTFAVSWNDFTMATILLPEPRMQTLPPAIQTFQEQNFVFWGQMMAASVLISIPPFVLVYKLQESILEGFKTGGL</sequence>
<name>A0A6B9F133_9EURY</name>
<evidence type="ECO:0000256" key="5">
    <source>
        <dbReference type="ARBA" id="ARBA00022989"/>
    </source>
</evidence>
<evidence type="ECO:0000256" key="4">
    <source>
        <dbReference type="ARBA" id="ARBA00022692"/>
    </source>
</evidence>
<evidence type="ECO:0000256" key="2">
    <source>
        <dbReference type="ARBA" id="ARBA00022448"/>
    </source>
</evidence>
<dbReference type="OrthoDB" id="57451at2157"/>
<dbReference type="KEGG" id="hra:EI982_03080"/>
<evidence type="ECO:0000256" key="6">
    <source>
        <dbReference type="ARBA" id="ARBA00023136"/>
    </source>
</evidence>
<feature type="transmembrane region" description="Helical" evidence="7">
    <location>
        <begin position="130"/>
        <end position="151"/>
    </location>
</feature>
<feature type="transmembrane region" description="Helical" evidence="7">
    <location>
        <begin position="163"/>
        <end position="183"/>
    </location>
</feature>
<evidence type="ECO:0000313" key="10">
    <source>
        <dbReference type="Proteomes" id="UP000428325"/>
    </source>
</evidence>
<dbReference type="PANTHER" id="PTHR32243:SF18">
    <property type="entry name" value="INNER MEMBRANE ABC TRANSPORTER PERMEASE PROTEIN YCJP"/>
    <property type="match status" value="1"/>
</dbReference>
<dbReference type="EMBL" id="CP034345">
    <property type="protein sequence ID" value="QGX93838.1"/>
    <property type="molecule type" value="Genomic_DNA"/>
</dbReference>
<feature type="transmembrane region" description="Helical" evidence="7">
    <location>
        <begin position="262"/>
        <end position="284"/>
    </location>
</feature>
<proteinExistence type="inferred from homology"/>
<comment type="similarity">
    <text evidence="7">Belongs to the binding-protein-dependent transport system permease family.</text>
</comment>
<dbReference type="RefSeq" id="WP_157688074.1">
    <property type="nucleotide sequence ID" value="NZ_CP034345.1"/>
</dbReference>
<keyword evidence="4 7" id="KW-0812">Transmembrane</keyword>
<feature type="domain" description="ABC transmembrane type-1" evidence="8">
    <location>
        <begin position="95"/>
        <end position="286"/>
    </location>
</feature>
<dbReference type="PROSITE" id="PS50928">
    <property type="entry name" value="ABC_TM1"/>
    <property type="match status" value="1"/>
</dbReference>
<keyword evidence="3" id="KW-1003">Cell membrane</keyword>
<dbReference type="InterPro" id="IPR000515">
    <property type="entry name" value="MetI-like"/>
</dbReference>
<dbReference type="CDD" id="cd06261">
    <property type="entry name" value="TM_PBP2"/>
    <property type="match status" value="1"/>
</dbReference>
<accession>A0A6B9F133</accession>
<evidence type="ECO:0000259" key="8">
    <source>
        <dbReference type="PROSITE" id="PS50928"/>
    </source>
</evidence>
<evidence type="ECO:0000313" key="9">
    <source>
        <dbReference type="EMBL" id="QGX93838.1"/>
    </source>
</evidence>
<organism evidence="9 10">
    <name type="scientific">Haloplanus rallus</name>
    <dbReference type="NCBI Taxonomy" id="1816183"/>
    <lineage>
        <taxon>Archaea</taxon>
        <taxon>Methanobacteriati</taxon>
        <taxon>Methanobacteriota</taxon>
        <taxon>Stenosarchaea group</taxon>
        <taxon>Halobacteria</taxon>
        <taxon>Halobacteriales</taxon>
        <taxon>Haloferacaceae</taxon>
        <taxon>Haloplanus</taxon>
    </lineage>
</organism>
<dbReference type="InterPro" id="IPR050901">
    <property type="entry name" value="BP-dep_ABC_trans_perm"/>
</dbReference>
<dbReference type="GO" id="GO:0055085">
    <property type="term" value="P:transmembrane transport"/>
    <property type="evidence" value="ECO:0007669"/>
    <property type="project" value="InterPro"/>
</dbReference>
<feature type="transmembrane region" description="Helical" evidence="7">
    <location>
        <begin position="216"/>
        <end position="242"/>
    </location>
</feature>
<feature type="transmembrane region" description="Helical" evidence="7">
    <location>
        <begin position="31"/>
        <end position="52"/>
    </location>
</feature>
<evidence type="ECO:0000256" key="1">
    <source>
        <dbReference type="ARBA" id="ARBA00004651"/>
    </source>
</evidence>
<gene>
    <name evidence="9" type="ORF">EI982_03080</name>
</gene>
<evidence type="ECO:0000256" key="3">
    <source>
        <dbReference type="ARBA" id="ARBA00022475"/>
    </source>
</evidence>
<protein>
    <submittedName>
        <fullName evidence="9">Carbohydrate ABC transporter permease</fullName>
    </submittedName>
</protein>
<dbReference type="Proteomes" id="UP000428325">
    <property type="component" value="Chromosome"/>
</dbReference>
<comment type="subcellular location">
    <subcellularLocation>
        <location evidence="1 7">Cell membrane</location>
        <topology evidence="1 7">Multi-pass membrane protein</topology>
    </subcellularLocation>
</comment>
<dbReference type="AlphaFoldDB" id="A0A6B9F133"/>
<dbReference type="InterPro" id="IPR035906">
    <property type="entry name" value="MetI-like_sf"/>
</dbReference>